<dbReference type="Pfam" id="PF13532">
    <property type="entry name" value="2OG-FeII_Oxy_2"/>
    <property type="match status" value="1"/>
</dbReference>
<dbReference type="GO" id="GO:0008198">
    <property type="term" value="F:ferrous iron binding"/>
    <property type="evidence" value="ECO:0007669"/>
    <property type="project" value="TreeGrafter"/>
</dbReference>
<proteinExistence type="predicted"/>
<dbReference type="InterPro" id="IPR027450">
    <property type="entry name" value="AlkB-like"/>
</dbReference>
<feature type="binding site" evidence="1">
    <location>
        <position position="162"/>
    </location>
    <ligand>
        <name>2-oxoglutarate</name>
        <dbReference type="ChEBI" id="CHEBI:16810"/>
    </ligand>
</feature>
<dbReference type="Proteomes" id="UP000318582">
    <property type="component" value="Unassembled WGS sequence"/>
</dbReference>
<feature type="domain" description="Fe2OG dioxygenase" evidence="2">
    <location>
        <begin position="153"/>
        <end position="250"/>
    </location>
</feature>
<protein>
    <recommendedName>
        <fullName evidence="2">Fe2OG dioxygenase domain-containing protein</fullName>
    </recommendedName>
</protein>
<feature type="binding site" evidence="1">
    <location>
        <position position="175"/>
    </location>
    <ligand>
        <name>substrate</name>
    </ligand>
</feature>
<dbReference type="PANTHER" id="PTHR31573:SF1">
    <property type="entry name" value="DNA OXIDATIVE DEMETHYLASE ALKBH2"/>
    <property type="match status" value="1"/>
</dbReference>
<gene>
    <name evidence="3" type="ORF">PhCBS80983_g04899</name>
</gene>
<feature type="binding site" evidence="1">
    <location>
        <position position="230"/>
    </location>
    <ligand>
        <name>2-oxoglutarate</name>
        <dbReference type="ChEBI" id="CHEBI:16810"/>
    </ligand>
</feature>
<dbReference type="EMBL" id="QEAQ01000090">
    <property type="protein sequence ID" value="TPX55965.1"/>
    <property type="molecule type" value="Genomic_DNA"/>
</dbReference>
<dbReference type="GO" id="GO:0051747">
    <property type="term" value="F:cytosine C-5 DNA demethylase activity"/>
    <property type="evidence" value="ECO:0007669"/>
    <property type="project" value="TreeGrafter"/>
</dbReference>
<dbReference type="PANTHER" id="PTHR31573">
    <property type="entry name" value="ALPHA-KETOGLUTARATE-DEPENDENT DIOXYGENASE ALKB HOMOLOG 2"/>
    <property type="match status" value="1"/>
</dbReference>
<comment type="caution">
    <text evidence="3">The sequence shown here is derived from an EMBL/GenBank/DDBJ whole genome shotgun (WGS) entry which is preliminary data.</text>
</comment>
<evidence type="ECO:0000259" key="2">
    <source>
        <dbReference type="PROSITE" id="PS51471"/>
    </source>
</evidence>
<dbReference type="AlphaFoldDB" id="A0A507DXV0"/>
<accession>A0A507DXV0</accession>
<dbReference type="PROSITE" id="PS51471">
    <property type="entry name" value="FE2OG_OXY"/>
    <property type="match status" value="1"/>
</dbReference>
<reference evidence="3 4" key="1">
    <citation type="journal article" date="2019" name="Sci. Rep.">
        <title>Comparative genomics of chytrid fungi reveal insights into the obligate biotrophic and pathogenic lifestyle of Synchytrium endobioticum.</title>
        <authorList>
            <person name="van de Vossenberg B.T.L.H."/>
            <person name="Warris S."/>
            <person name="Nguyen H.D.T."/>
            <person name="van Gent-Pelzer M.P.E."/>
            <person name="Joly D.L."/>
            <person name="van de Geest H.C."/>
            <person name="Bonants P.J.M."/>
            <person name="Smith D.S."/>
            <person name="Levesque C.A."/>
            <person name="van der Lee T.A.J."/>
        </authorList>
    </citation>
    <scope>NUCLEOTIDE SEQUENCE [LARGE SCALE GENOMIC DNA]</scope>
    <source>
        <strain evidence="3 4">CBS 809.83</strain>
    </source>
</reference>
<dbReference type="GO" id="GO:0035516">
    <property type="term" value="F:broad specificity oxidative DNA demethylase activity"/>
    <property type="evidence" value="ECO:0007669"/>
    <property type="project" value="TreeGrafter"/>
</dbReference>
<feature type="binding site" evidence="1">
    <location>
        <position position="247"/>
    </location>
    <ligand>
        <name>2-oxoglutarate</name>
        <dbReference type="ChEBI" id="CHEBI:16810"/>
    </ligand>
</feature>
<dbReference type="InterPro" id="IPR037151">
    <property type="entry name" value="AlkB-like_sf"/>
</dbReference>
<dbReference type="InterPro" id="IPR005123">
    <property type="entry name" value="Oxoglu/Fe-dep_dioxygenase_dom"/>
</dbReference>
<dbReference type="STRING" id="109895.A0A507DXV0"/>
<evidence type="ECO:0000313" key="3">
    <source>
        <dbReference type="EMBL" id="TPX55965.1"/>
    </source>
</evidence>
<dbReference type="InterPro" id="IPR032852">
    <property type="entry name" value="ALKBH2"/>
</dbReference>
<feature type="binding site" evidence="1">
    <location>
        <position position="245"/>
    </location>
    <ligand>
        <name>2-oxoglutarate</name>
        <dbReference type="ChEBI" id="CHEBI:16810"/>
    </ligand>
</feature>
<organism evidence="3 4">
    <name type="scientific">Powellomyces hirtus</name>
    <dbReference type="NCBI Taxonomy" id="109895"/>
    <lineage>
        <taxon>Eukaryota</taxon>
        <taxon>Fungi</taxon>
        <taxon>Fungi incertae sedis</taxon>
        <taxon>Chytridiomycota</taxon>
        <taxon>Chytridiomycota incertae sedis</taxon>
        <taxon>Chytridiomycetes</taxon>
        <taxon>Spizellomycetales</taxon>
        <taxon>Powellomycetaceae</taxon>
        <taxon>Powellomyces</taxon>
    </lineage>
</organism>
<name>A0A507DXV0_9FUNG</name>
<evidence type="ECO:0000313" key="4">
    <source>
        <dbReference type="Proteomes" id="UP000318582"/>
    </source>
</evidence>
<feature type="binding site" evidence="1">
    <location>
        <position position="160"/>
    </location>
    <ligand>
        <name>2-oxoglutarate</name>
        <dbReference type="ChEBI" id="CHEBI:16810"/>
    </ligand>
</feature>
<feature type="binding site" evidence="1">
    <location>
        <position position="241"/>
    </location>
    <ligand>
        <name>2-oxoglutarate</name>
        <dbReference type="ChEBI" id="CHEBI:16810"/>
    </ligand>
</feature>
<sequence length="288" mass="32390">MKRAIDAVASSSGEFLLKKAKASHAKLASGAGFDNTLHHIIAEPTTFDLKNEIKPPALTKPIKKSPGLDLVLYKPFIPRPTSTKLFNYLLEALPWHRVQYATRGRDITTPRFTTVFGCDETGAPLDTYFRRPRALPPILTALTDLVERQTNAHYNFVLLNYYADGDHSISYHSDDEAFLGPNPIIASLSLGGARDFLMKHKTESARKEKFVLDDGDLLLMRGETQTQWLHSIPKRAKASPRINLTFRKAINTKATNNYYRYNVGDGGIWRWMDGKMVHVGKTDEKASD</sequence>
<feature type="binding site" evidence="1">
    <location>
        <position position="172"/>
    </location>
    <ligand>
        <name>2-oxoglutarate</name>
        <dbReference type="ChEBI" id="CHEBI:16810"/>
    </ligand>
</feature>
<dbReference type="GO" id="GO:0006307">
    <property type="term" value="P:DNA alkylation repair"/>
    <property type="evidence" value="ECO:0007669"/>
    <property type="project" value="TreeGrafter"/>
</dbReference>
<dbReference type="SUPFAM" id="SSF51197">
    <property type="entry name" value="Clavaminate synthase-like"/>
    <property type="match status" value="1"/>
</dbReference>
<dbReference type="Gene3D" id="2.60.120.590">
    <property type="entry name" value="Alpha-ketoglutarate-dependent dioxygenase AlkB-like"/>
    <property type="match status" value="1"/>
</dbReference>
<keyword evidence="4" id="KW-1185">Reference proteome</keyword>
<evidence type="ECO:0000256" key="1">
    <source>
        <dbReference type="PIRSR" id="PIRSR632852-1"/>
    </source>
</evidence>